<keyword evidence="2" id="KW-0560">Oxidoreductase</keyword>
<dbReference type="InterPro" id="IPR014123">
    <property type="entry name" value="Superoxide_dismutase_Ni-type"/>
</dbReference>
<evidence type="ECO:0000313" key="1">
    <source>
        <dbReference type="EMBL" id="MDG0867605.1"/>
    </source>
</evidence>
<name>A0AAJ6CVI1_9CHLR</name>
<dbReference type="InterPro" id="IPR036502">
    <property type="entry name" value="NiSOD_sf"/>
</dbReference>
<reference evidence="2" key="2">
    <citation type="journal article" date="2023" name="Nat. Commun.">
        <title>Cultivation of marine bacteria of the SAR202 clade.</title>
        <authorList>
            <person name="Lim Y."/>
            <person name="Seo J.H."/>
            <person name="Giovannoni S.J."/>
            <person name="Kang I."/>
            <person name="Cho J.C."/>
        </authorList>
    </citation>
    <scope>NUCLEOTIDE SEQUENCE</scope>
    <source>
        <strain evidence="2">JH1073</strain>
    </source>
</reference>
<organism evidence="2 3">
    <name type="scientific">Candidatus Lucifugimonas marina</name>
    <dbReference type="NCBI Taxonomy" id="3038979"/>
    <lineage>
        <taxon>Bacteria</taxon>
        <taxon>Bacillati</taxon>
        <taxon>Chloroflexota</taxon>
        <taxon>Dehalococcoidia</taxon>
        <taxon>SAR202 cluster</taxon>
        <taxon>Candidatus Lucifugimonadales</taxon>
        <taxon>Candidatus Lucifugimonadaceae</taxon>
        <taxon>Candidatus Lucifugimonas</taxon>
    </lineage>
</organism>
<dbReference type="Proteomes" id="UP001321249">
    <property type="component" value="Unassembled WGS sequence"/>
</dbReference>
<protein>
    <submittedName>
        <fullName evidence="2">Superoxide dismutase, Ni</fullName>
        <ecNumber evidence="2">1.15.1.1</ecNumber>
    </submittedName>
</protein>
<dbReference type="EC" id="1.15.1.1" evidence="2"/>
<keyword evidence="3" id="KW-1185">Reference proteome</keyword>
<dbReference type="RefSeq" id="WP_342826124.1">
    <property type="nucleotide sequence ID" value="NZ_CP046146.1"/>
</dbReference>
<evidence type="ECO:0000313" key="2">
    <source>
        <dbReference type="EMBL" id="WFG40025.1"/>
    </source>
</evidence>
<dbReference type="EMBL" id="CP046147">
    <property type="protein sequence ID" value="WFG40025.1"/>
    <property type="molecule type" value="Genomic_DNA"/>
</dbReference>
<reference evidence="3 4" key="1">
    <citation type="submission" date="2019-11" db="EMBL/GenBank/DDBJ databases">
        <authorList>
            <person name="Cho J.-C."/>
        </authorList>
    </citation>
    <scope>NUCLEOTIDE SEQUENCE [LARGE SCALE GENOMIC DNA]</scope>
    <source>
        <strain evidence="2 3">JH1073</strain>
        <strain evidence="1 4">JH702</strain>
    </source>
</reference>
<proteinExistence type="predicted"/>
<dbReference type="GO" id="GO:0004784">
    <property type="term" value="F:superoxide dismutase activity"/>
    <property type="evidence" value="ECO:0007669"/>
    <property type="project" value="UniProtKB-EC"/>
</dbReference>
<sequence>MFRTISRIADRVLPVGTADAHCDIPCGIYDPRDAIQAAQTVIRMTELIEGMGVPSSVEDHNSFNRYVAVKEEHATKAKNDILIIWTDYFKPEHLAAHPDLHTKVWEACKLGSQVKQHVDMDAAVAFKAALEEIGAAFAETKK</sequence>
<reference evidence="3" key="3">
    <citation type="submission" date="2023-06" db="EMBL/GenBank/DDBJ databases">
        <title>Pangenomics reveal diversification of enzyme families and niche specialization in globally abundant SAR202 bacteria.</title>
        <authorList>
            <person name="Saw J.H.W."/>
        </authorList>
    </citation>
    <scope>NUCLEOTIDE SEQUENCE [LARGE SCALE GENOMIC DNA]</scope>
    <source>
        <strain evidence="3">JH1073</strain>
    </source>
</reference>
<dbReference type="NCBIfam" id="TIGR02753">
    <property type="entry name" value="sodN"/>
    <property type="match status" value="1"/>
</dbReference>
<evidence type="ECO:0000313" key="4">
    <source>
        <dbReference type="Proteomes" id="UP001321249"/>
    </source>
</evidence>
<dbReference type="Pfam" id="PF09055">
    <property type="entry name" value="Sod_Ni"/>
    <property type="match status" value="1"/>
</dbReference>
<dbReference type="AlphaFoldDB" id="A0AAJ6CVI1"/>
<accession>A0AAJ6CVI1</accession>
<dbReference type="Proteomes" id="UP001219901">
    <property type="component" value="Chromosome"/>
</dbReference>
<dbReference type="SUPFAM" id="SSF109770">
    <property type="entry name" value="Nickel-containing superoxide dismutase, NiSOD"/>
    <property type="match status" value="1"/>
</dbReference>
<dbReference type="Gene3D" id="1.20.120.400">
    <property type="entry name" value="Nickel-containing superoxide dismutase"/>
    <property type="match status" value="1"/>
</dbReference>
<dbReference type="GO" id="GO:0016151">
    <property type="term" value="F:nickel cation binding"/>
    <property type="evidence" value="ECO:0007669"/>
    <property type="project" value="InterPro"/>
</dbReference>
<gene>
    <name evidence="2" type="primary">sodN</name>
    <name evidence="1" type="ORF">GKO46_11060</name>
    <name evidence="2" type="ORF">GKO48_10480</name>
</gene>
<evidence type="ECO:0000313" key="3">
    <source>
        <dbReference type="Proteomes" id="UP001219901"/>
    </source>
</evidence>
<dbReference type="EMBL" id="WMBE01000003">
    <property type="protein sequence ID" value="MDG0867605.1"/>
    <property type="molecule type" value="Genomic_DNA"/>
</dbReference>